<keyword evidence="2" id="KW-1185">Reference proteome</keyword>
<feature type="non-terminal residue" evidence="1">
    <location>
        <position position="86"/>
    </location>
</feature>
<organism evidence="1 2">
    <name type="scientific">Mucuna pruriens</name>
    <name type="common">Velvet bean</name>
    <name type="synonym">Dolichos pruriens</name>
    <dbReference type="NCBI Taxonomy" id="157652"/>
    <lineage>
        <taxon>Eukaryota</taxon>
        <taxon>Viridiplantae</taxon>
        <taxon>Streptophyta</taxon>
        <taxon>Embryophyta</taxon>
        <taxon>Tracheophyta</taxon>
        <taxon>Spermatophyta</taxon>
        <taxon>Magnoliopsida</taxon>
        <taxon>eudicotyledons</taxon>
        <taxon>Gunneridae</taxon>
        <taxon>Pentapetalae</taxon>
        <taxon>rosids</taxon>
        <taxon>fabids</taxon>
        <taxon>Fabales</taxon>
        <taxon>Fabaceae</taxon>
        <taxon>Papilionoideae</taxon>
        <taxon>50 kb inversion clade</taxon>
        <taxon>NPAAA clade</taxon>
        <taxon>indigoferoid/millettioid clade</taxon>
        <taxon>Phaseoleae</taxon>
        <taxon>Mucuna</taxon>
    </lineage>
</organism>
<evidence type="ECO:0008006" key="3">
    <source>
        <dbReference type="Google" id="ProtNLM"/>
    </source>
</evidence>
<name>A0A371FVS0_MUCPR</name>
<dbReference type="EMBL" id="QJKJ01007643">
    <property type="protein sequence ID" value="RDX82416.1"/>
    <property type="molecule type" value="Genomic_DNA"/>
</dbReference>
<comment type="caution">
    <text evidence="1">The sequence shown here is derived from an EMBL/GenBank/DDBJ whole genome shotgun (WGS) entry which is preliminary data.</text>
</comment>
<protein>
    <recommendedName>
        <fullName evidence="3">Integrase zinc-binding domain-containing protein</fullName>
    </recommendedName>
</protein>
<sequence>IVHLCSVCLHSAGTKSDYLYRDHLGSVSAKRYSASAEGSRCIPEAEINLVRQLCHAAPRDGHYGSTQTVRKVLDCGLYWPTIFRDA</sequence>
<dbReference type="Gene3D" id="1.10.340.70">
    <property type="match status" value="1"/>
</dbReference>
<dbReference type="AlphaFoldDB" id="A0A371FVS0"/>
<gene>
    <name evidence="1" type="ORF">CR513_36790</name>
</gene>
<accession>A0A371FVS0</accession>
<evidence type="ECO:0000313" key="2">
    <source>
        <dbReference type="Proteomes" id="UP000257109"/>
    </source>
</evidence>
<dbReference type="OrthoDB" id="1739170at2759"/>
<reference evidence="1" key="1">
    <citation type="submission" date="2018-05" db="EMBL/GenBank/DDBJ databases">
        <title>Draft genome of Mucuna pruriens seed.</title>
        <authorList>
            <person name="Nnadi N.E."/>
            <person name="Vos R."/>
            <person name="Hasami M.H."/>
            <person name="Devisetty U.K."/>
            <person name="Aguiy J.C."/>
        </authorList>
    </citation>
    <scope>NUCLEOTIDE SEQUENCE [LARGE SCALE GENOMIC DNA]</scope>
    <source>
        <strain evidence="1">JCA_2017</strain>
    </source>
</reference>
<evidence type="ECO:0000313" key="1">
    <source>
        <dbReference type="EMBL" id="RDX82416.1"/>
    </source>
</evidence>
<proteinExistence type="predicted"/>
<dbReference type="Proteomes" id="UP000257109">
    <property type="component" value="Unassembled WGS sequence"/>
</dbReference>
<feature type="non-terminal residue" evidence="1">
    <location>
        <position position="1"/>
    </location>
</feature>